<protein>
    <submittedName>
        <fullName evidence="1">Uncharacterized protein</fullName>
    </submittedName>
</protein>
<proteinExistence type="predicted"/>
<dbReference type="AlphaFoldDB" id="A0A3S9WHA0"/>
<sequence>MASITAHYGITTPVPFQNIDVARDNRIFVDPHAIRLSRGPSPFAADAVTALDTFFDTVSIDAMSSSVADHRHGLDLLQHFEEPWETRMGMAQVGFRGHGGSADVGSWIWDALRGDLSALLRVGILKHLEDLPLFVNGIDRDITSDITTRIIFAALADFTADMVNIYPEFTTHGHTTGVVQRQVWDSTSRSWAVASVELPTVNGKPLLLVPAGWARPRLLMSAGRYYETEVLTFAQLERATSRNGKLLKTPKDRLKEQPGLGRGRGTNKVVTARAEDAGHDILAQFRRFVDERAERAARAA</sequence>
<gene>
    <name evidence="1" type="ORF">CVS54_00774</name>
</gene>
<accession>A0A3S9WHA0</accession>
<dbReference type="RefSeq" id="WP_127011796.1">
    <property type="nucleotide sequence ID" value="NZ_CP031422.1"/>
</dbReference>
<evidence type="ECO:0000313" key="1">
    <source>
        <dbReference type="EMBL" id="AZS39466.1"/>
    </source>
</evidence>
<evidence type="ECO:0000313" key="2">
    <source>
        <dbReference type="Proteomes" id="UP000274841"/>
    </source>
</evidence>
<dbReference type="EMBL" id="CP031422">
    <property type="protein sequence ID" value="AZS39466.1"/>
    <property type="molecule type" value="Genomic_DNA"/>
</dbReference>
<dbReference type="KEGG" id="moy:CVS54_00774"/>
<name>A0A3S9WHA0_9MICO</name>
<dbReference type="Proteomes" id="UP000274841">
    <property type="component" value="Chromosome"/>
</dbReference>
<reference evidence="1 2" key="1">
    <citation type="submission" date="2018-08" db="EMBL/GenBank/DDBJ databases">
        <title>Microbacterium oxydans strain HG3.</title>
        <authorList>
            <person name="ORTET P."/>
        </authorList>
    </citation>
    <scope>NUCLEOTIDE SEQUENCE [LARGE SCALE GENOMIC DNA]</scope>
    <source>
        <strain evidence="1 2">HG3</strain>
    </source>
</reference>
<organism evidence="1 2">
    <name type="scientific">Microbacterium oxydans</name>
    <dbReference type="NCBI Taxonomy" id="82380"/>
    <lineage>
        <taxon>Bacteria</taxon>
        <taxon>Bacillati</taxon>
        <taxon>Actinomycetota</taxon>
        <taxon>Actinomycetes</taxon>
        <taxon>Micrococcales</taxon>
        <taxon>Microbacteriaceae</taxon>
        <taxon>Microbacterium</taxon>
    </lineage>
</organism>